<feature type="region of interest" description="Disordered" evidence="1">
    <location>
        <begin position="1"/>
        <end position="34"/>
    </location>
</feature>
<gene>
    <name evidence="2" type="ORF">M431DRAFT_510914</name>
</gene>
<dbReference type="RefSeq" id="XP_024771441.1">
    <property type="nucleotide sequence ID" value="XM_024919562.1"/>
</dbReference>
<organism evidence="2 3">
    <name type="scientific">Trichoderma harzianum CBS 226.95</name>
    <dbReference type="NCBI Taxonomy" id="983964"/>
    <lineage>
        <taxon>Eukaryota</taxon>
        <taxon>Fungi</taxon>
        <taxon>Dikarya</taxon>
        <taxon>Ascomycota</taxon>
        <taxon>Pezizomycotina</taxon>
        <taxon>Sordariomycetes</taxon>
        <taxon>Hypocreomycetidae</taxon>
        <taxon>Hypocreales</taxon>
        <taxon>Hypocreaceae</taxon>
        <taxon>Trichoderma</taxon>
    </lineage>
</organism>
<sequence length="99" mass="11396">MSLMDSRQSPAAHFELFLSRPRPNPTPRRLRSRSLYKKRASAPWSAQLNGYRIFPTSLPATASTLTYSAIRIFPFLLTNTRVQHLEDKSAAIFKTRQPY</sequence>
<evidence type="ECO:0000313" key="2">
    <source>
        <dbReference type="EMBL" id="PTB51764.1"/>
    </source>
</evidence>
<dbReference type="EMBL" id="KZ679685">
    <property type="protein sequence ID" value="PTB51764.1"/>
    <property type="molecule type" value="Genomic_DNA"/>
</dbReference>
<protein>
    <submittedName>
        <fullName evidence="2">Uncharacterized protein</fullName>
    </submittedName>
</protein>
<name>A0A2T4A3Z1_TRIHA</name>
<keyword evidence="3" id="KW-1185">Reference proteome</keyword>
<evidence type="ECO:0000256" key="1">
    <source>
        <dbReference type="SAM" id="MobiDB-lite"/>
    </source>
</evidence>
<reference evidence="2 3" key="1">
    <citation type="submission" date="2016-07" db="EMBL/GenBank/DDBJ databases">
        <title>Multiple horizontal gene transfer events from other fungi enriched the ability of initially mycotrophic Trichoderma (Ascomycota) to feed on dead plant biomass.</title>
        <authorList>
            <consortium name="DOE Joint Genome Institute"/>
            <person name="Aerts A."/>
            <person name="Atanasova L."/>
            <person name="Chenthamara K."/>
            <person name="Zhang J."/>
            <person name="Grujic M."/>
            <person name="Henrissat B."/>
            <person name="Kuo A."/>
            <person name="Salamov A."/>
            <person name="Lipzen A."/>
            <person name="Labutti K."/>
            <person name="Barry K."/>
            <person name="Miao Y."/>
            <person name="Rahimi M.J."/>
            <person name="Shen Q."/>
            <person name="Grigoriev I.V."/>
            <person name="Kubicek C.P."/>
            <person name="Druzhinina I.S."/>
        </authorList>
    </citation>
    <scope>NUCLEOTIDE SEQUENCE [LARGE SCALE GENOMIC DNA]</scope>
    <source>
        <strain evidence="2 3">CBS 226.95</strain>
    </source>
</reference>
<dbReference type="GeneID" id="36628131"/>
<accession>A0A2T4A3Z1</accession>
<proteinExistence type="predicted"/>
<evidence type="ECO:0000313" key="3">
    <source>
        <dbReference type="Proteomes" id="UP000241690"/>
    </source>
</evidence>
<dbReference type="AlphaFoldDB" id="A0A2T4A3Z1"/>
<dbReference type="Proteomes" id="UP000241690">
    <property type="component" value="Unassembled WGS sequence"/>
</dbReference>